<dbReference type="EMBL" id="QXGA01001105">
    <property type="protein sequence ID" value="KAE9129010.1"/>
    <property type="molecule type" value="Genomic_DNA"/>
</dbReference>
<sequence>MHCICIVAIACSCASHMATLCVCAEGRANGFQIGACCPRACRPRARESNQALVFGAKHTEKPVAKRADQSSPSTIILVPSLLHI</sequence>
<dbReference type="Proteomes" id="UP000486351">
    <property type="component" value="Unassembled WGS sequence"/>
</dbReference>
<evidence type="ECO:0000313" key="20">
    <source>
        <dbReference type="Proteomes" id="UP000486351"/>
    </source>
</evidence>
<evidence type="ECO:0000313" key="14">
    <source>
        <dbReference type="Proteomes" id="UP000437068"/>
    </source>
</evidence>
<evidence type="ECO:0000313" key="19">
    <source>
        <dbReference type="Proteomes" id="UP000476176"/>
    </source>
</evidence>
<dbReference type="EMBL" id="QXFX01001156">
    <property type="protein sequence ID" value="KAE9095538.1"/>
    <property type="molecule type" value="Genomic_DNA"/>
</dbReference>
<accession>A0A6A3T7P2</accession>
<dbReference type="EMBL" id="QXFY01001152">
    <property type="protein sequence ID" value="KAE9326526.1"/>
    <property type="molecule type" value="Genomic_DNA"/>
</dbReference>
<feature type="signal peptide" evidence="1">
    <location>
        <begin position="1"/>
        <end position="19"/>
    </location>
</feature>
<dbReference type="Proteomes" id="UP000441208">
    <property type="component" value="Unassembled WGS sequence"/>
</dbReference>
<evidence type="ECO:0000313" key="17">
    <source>
        <dbReference type="Proteomes" id="UP000441208"/>
    </source>
</evidence>
<evidence type="ECO:0000313" key="6">
    <source>
        <dbReference type="EMBL" id="KAE9129010.1"/>
    </source>
</evidence>
<evidence type="ECO:0000313" key="2">
    <source>
        <dbReference type="EMBL" id="KAE8931729.1"/>
    </source>
</evidence>
<gene>
    <name evidence="10" type="ORF">PF001_g16364</name>
    <name evidence="9" type="ORF">PF002_g18241</name>
    <name evidence="8" type="ORF">PF004_g16127</name>
    <name evidence="7" type="ORF">PF005_g17037</name>
    <name evidence="6" type="ORF">PF006_g16135</name>
    <name evidence="5" type="ORF">PF007_g17093</name>
    <name evidence="11" type="ORF">PF008_g16617</name>
    <name evidence="2" type="ORF">PF009_g18220</name>
    <name evidence="4" type="ORF">PF010_g16669</name>
    <name evidence="3" type="ORF">PF011_g16024</name>
</gene>
<dbReference type="EMBL" id="QXFZ01001137">
    <property type="protein sequence ID" value="KAE9096192.1"/>
    <property type="molecule type" value="Genomic_DNA"/>
</dbReference>
<evidence type="ECO:0000313" key="21">
    <source>
        <dbReference type="Proteomes" id="UP000488956"/>
    </source>
</evidence>
<evidence type="ECO:0000313" key="9">
    <source>
        <dbReference type="EMBL" id="KAE9212484.1"/>
    </source>
</evidence>
<dbReference type="EMBL" id="QXFW01001122">
    <property type="protein sequence ID" value="KAE8996153.1"/>
    <property type="molecule type" value="Genomic_DNA"/>
</dbReference>
<dbReference type="AlphaFoldDB" id="A0A6A3T7P2"/>
<evidence type="ECO:0000313" key="16">
    <source>
        <dbReference type="Proteomes" id="UP000440732"/>
    </source>
</evidence>
<dbReference type="Proteomes" id="UP000437068">
    <property type="component" value="Unassembled WGS sequence"/>
</dbReference>
<evidence type="ECO:0000313" key="7">
    <source>
        <dbReference type="EMBL" id="KAE9196023.1"/>
    </source>
</evidence>
<evidence type="ECO:0000313" key="13">
    <source>
        <dbReference type="Proteomes" id="UP000433483"/>
    </source>
</evidence>
<evidence type="ECO:0000313" key="11">
    <source>
        <dbReference type="EMBL" id="KAE9326526.1"/>
    </source>
</evidence>
<evidence type="ECO:0000313" key="3">
    <source>
        <dbReference type="EMBL" id="KAE8996153.1"/>
    </source>
</evidence>
<dbReference type="EMBL" id="QXGD01001184">
    <property type="protein sequence ID" value="KAE9212484.1"/>
    <property type="molecule type" value="Genomic_DNA"/>
</dbReference>
<evidence type="ECO:0000313" key="10">
    <source>
        <dbReference type="EMBL" id="KAE9297512.1"/>
    </source>
</evidence>
<dbReference type="Proteomes" id="UP000440732">
    <property type="component" value="Unassembled WGS sequence"/>
</dbReference>
<dbReference type="Proteomes" id="UP000433483">
    <property type="component" value="Unassembled WGS sequence"/>
</dbReference>
<keyword evidence="13" id="KW-1185">Reference proteome</keyword>
<name>A0A6A3T7P2_9STRA</name>
<dbReference type="EMBL" id="QXGF01001204">
    <property type="protein sequence ID" value="KAE8931729.1"/>
    <property type="molecule type" value="Genomic_DNA"/>
</dbReference>
<evidence type="ECO:0000313" key="4">
    <source>
        <dbReference type="EMBL" id="KAE9095538.1"/>
    </source>
</evidence>
<dbReference type="OrthoDB" id="10347537at2759"/>
<dbReference type="EMBL" id="QXGB01001151">
    <property type="protein sequence ID" value="KAE9196023.1"/>
    <property type="molecule type" value="Genomic_DNA"/>
</dbReference>
<evidence type="ECO:0000313" key="12">
    <source>
        <dbReference type="Proteomes" id="UP000429523"/>
    </source>
</evidence>
<protein>
    <recommendedName>
        <fullName evidence="22">Secreted protein</fullName>
    </recommendedName>
</protein>
<keyword evidence="1" id="KW-0732">Signal</keyword>
<evidence type="ECO:0000313" key="8">
    <source>
        <dbReference type="EMBL" id="KAE9210658.1"/>
    </source>
</evidence>
<organism evidence="6 16">
    <name type="scientific">Phytophthora fragariae</name>
    <dbReference type="NCBI Taxonomy" id="53985"/>
    <lineage>
        <taxon>Eukaryota</taxon>
        <taxon>Sar</taxon>
        <taxon>Stramenopiles</taxon>
        <taxon>Oomycota</taxon>
        <taxon>Peronosporomycetes</taxon>
        <taxon>Peronosporales</taxon>
        <taxon>Peronosporaceae</taxon>
        <taxon>Phytophthora</taxon>
    </lineage>
</organism>
<evidence type="ECO:0000313" key="18">
    <source>
        <dbReference type="Proteomes" id="UP000460718"/>
    </source>
</evidence>
<dbReference type="Proteomes" id="UP000460718">
    <property type="component" value="Unassembled WGS sequence"/>
</dbReference>
<dbReference type="Proteomes" id="UP000440367">
    <property type="component" value="Unassembled WGS sequence"/>
</dbReference>
<proteinExistence type="predicted"/>
<comment type="caution">
    <text evidence="6">The sequence shown here is derived from an EMBL/GenBank/DDBJ whole genome shotgun (WGS) entry which is preliminary data.</text>
</comment>
<dbReference type="Proteomes" id="UP000476176">
    <property type="component" value="Unassembled WGS sequence"/>
</dbReference>
<evidence type="ECO:0000313" key="5">
    <source>
        <dbReference type="EMBL" id="KAE9096192.1"/>
    </source>
</evidence>
<evidence type="ECO:0008006" key="22">
    <source>
        <dbReference type="Google" id="ProtNLM"/>
    </source>
</evidence>
<dbReference type="EMBL" id="QXGC01001123">
    <property type="protein sequence ID" value="KAE9210658.1"/>
    <property type="molecule type" value="Genomic_DNA"/>
</dbReference>
<evidence type="ECO:0000313" key="15">
    <source>
        <dbReference type="Proteomes" id="UP000440367"/>
    </source>
</evidence>
<dbReference type="Proteomes" id="UP000488956">
    <property type="component" value="Unassembled WGS sequence"/>
</dbReference>
<evidence type="ECO:0000256" key="1">
    <source>
        <dbReference type="SAM" id="SignalP"/>
    </source>
</evidence>
<reference evidence="12 13" key="1">
    <citation type="submission" date="2018-08" db="EMBL/GenBank/DDBJ databases">
        <title>Genomic investigation of the strawberry pathogen Phytophthora fragariae indicates pathogenicity is determined by transcriptional variation in three key races.</title>
        <authorList>
            <person name="Adams T.M."/>
            <person name="Armitage A.D."/>
            <person name="Sobczyk M.K."/>
            <person name="Bates H.J."/>
            <person name="Dunwell J.M."/>
            <person name="Nellist C.F."/>
            <person name="Harrison R.J."/>
        </authorList>
    </citation>
    <scope>NUCLEOTIDE SEQUENCE [LARGE SCALE GENOMIC DNA]</scope>
    <source>
        <strain evidence="10 14">A4</strain>
        <strain evidence="9 15">BC-1</strain>
        <strain evidence="8 19">BC-23</strain>
        <strain evidence="7 13">NOV-27</strain>
        <strain evidence="6 16">NOV-5</strain>
        <strain evidence="5 17">NOV-71</strain>
        <strain evidence="11 20">NOV-77</strain>
        <strain evidence="2 12">NOV-9</strain>
        <strain evidence="4 21">ONT-3</strain>
        <strain evidence="3 18">SCRP245</strain>
    </source>
</reference>
<dbReference type="Proteomes" id="UP000429523">
    <property type="component" value="Unassembled WGS sequence"/>
</dbReference>
<feature type="chain" id="PRO_5036166089" description="Secreted protein" evidence="1">
    <location>
        <begin position="20"/>
        <end position="84"/>
    </location>
</feature>
<dbReference type="EMBL" id="QXGE01001120">
    <property type="protein sequence ID" value="KAE9297512.1"/>
    <property type="molecule type" value="Genomic_DNA"/>
</dbReference>